<keyword evidence="8" id="KW-0449">Lipoprotein</keyword>
<accession>A0ABD3MZD2</accession>
<dbReference type="EC" id="2.3.1.225" evidence="10"/>
<dbReference type="GO" id="GO:0019706">
    <property type="term" value="F:protein-cysteine S-palmitoyltransferase activity"/>
    <property type="evidence" value="ECO:0007669"/>
    <property type="project" value="UniProtKB-EC"/>
</dbReference>
<evidence type="ECO:0000256" key="2">
    <source>
        <dbReference type="ARBA" id="ARBA00008574"/>
    </source>
</evidence>
<dbReference type="PANTHER" id="PTHR22883">
    <property type="entry name" value="ZINC FINGER DHHC DOMAIN CONTAINING PROTEIN"/>
    <property type="match status" value="1"/>
</dbReference>
<evidence type="ECO:0000256" key="4">
    <source>
        <dbReference type="ARBA" id="ARBA00022692"/>
    </source>
</evidence>
<evidence type="ECO:0000256" key="7">
    <source>
        <dbReference type="ARBA" id="ARBA00023139"/>
    </source>
</evidence>
<dbReference type="EMBL" id="JALLAZ020001680">
    <property type="protein sequence ID" value="KAL3768368.1"/>
    <property type="molecule type" value="Genomic_DNA"/>
</dbReference>
<evidence type="ECO:0000313" key="14">
    <source>
        <dbReference type="Proteomes" id="UP001530315"/>
    </source>
</evidence>
<dbReference type="InterPro" id="IPR001594">
    <property type="entry name" value="Palmitoyltrfase_DHHC"/>
</dbReference>
<feature type="transmembrane region" description="Helical" evidence="10">
    <location>
        <begin position="281"/>
        <end position="299"/>
    </location>
</feature>
<evidence type="ECO:0000259" key="12">
    <source>
        <dbReference type="Pfam" id="PF01529"/>
    </source>
</evidence>
<feature type="transmembrane region" description="Helical" evidence="10">
    <location>
        <begin position="54"/>
        <end position="74"/>
    </location>
</feature>
<keyword evidence="5 10" id="KW-1133">Transmembrane helix</keyword>
<proteinExistence type="inferred from homology"/>
<dbReference type="PANTHER" id="PTHR22883:SF301">
    <property type="entry name" value="PALMITOYLTRANSFERASE ZDHHC12"/>
    <property type="match status" value="1"/>
</dbReference>
<evidence type="ECO:0000256" key="8">
    <source>
        <dbReference type="ARBA" id="ARBA00023288"/>
    </source>
</evidence>
<feature type="domain" description="Palmitoyltransferase DHHC" evidence="12">
    <location>
        <begin position="233"/>
        <end position="365"/>
    </location>
</feature>
<evidence type="ECO:0000256" key="1">
    <source>
        <dbReference type="ARBA" id="ARBA00004127"/>
    </source>
</evidence>
<dbReference type="AlphaFoldDB" id="A0ABD3MZD2"/>
<keyword evidence="9 10" id="KW-0012">Acyltransferase</keyword>
<evidence type="ECO:0000256" key="9">
    <source>
        <dbReference type="ARBA" id="ARBA00023315"/>
    </source>
</evidence>
<comment type="subcellular location">
    <subcellularLocation>
        <location evidence="1">Endomembrane system</location>
        <topology evidence="1">Multi-pass membrane protein</topology>
    </subcellularLocation>
</comment>
<comment type="domain">
    <text evidence="10">The DHHC domain is required for palmitoyltransferase activity.</text>
</comment>
<feature type="region of interest" description="Disordered" evidence="11">
    <location>
        <begin position="470"/>
        <end position="493"/>
    </location>
</feature>
<comment type="caution">
    <text evidence="13">The sequence shown here is derived from an EMBL/GenBank/DDBJ whole genome shotgun (WGS) entry which is preliminary data.</text>
</comment>
<keyword evidence="14" id="KW-1185">Reference proteome</keyword>
<gene>
    <name evidence="13" type="ORF">ACHAW5_005206</name>
</gene>
<feature type="transmembrane region" description="Helical" evidence="10">
    <location>
        <begin position="339"/>
        <end position="356"/>
    </location>
</feature>
<keyword evidence="4 10" id="KW-0812">Transmembrane</keyword>
<evidence type="ECO:0000256" key="5">
    <source>
        <dbReference type="ARBA" id="ARBA00022989"/>
    </source>
</evidence>
<evidence type="ECO:0000256" key="11">
    <source>
        <dbReference type="SAM" id="MobiDB-lite"/>
    </source>
</evidence>
<dbReference type="GO" id="GO:0012505">
    <property type="term" value="C:endomembrane system"/>
    <property type="evidence" value="ECO:0007669"/>
    <property type="project" value="UniProtKB-SubCell"/>
</dbReference>
<keyword evidence="7" id="KW-0564">Palmitate</keyword>
<feature type="transmembrane region" description="Helical" evidence="10">
    <location>
        <begin position="140"/>
        <end position="157"/>
    </location>
</feature>
<name>A0ABD3MZD2_9STRA</name>
<evidence type="ECO:0000256" key="10">
    <source>
        <dbReference type="RuleBase" id="RU079119"/>
    </source>
</evidence>
<dbReference type="Pfam" id="PF01529">
    <property type="entry name" value="DHHC"/>
    <property type="match status" value="1"/>
</dbReference>
<reference evidence="13 14" key="1">
    <citation type="submission" date="2024-10" db="EMBL/GenBank/DDBJ databases">
        <title>Updated reference genomes for cyclostephanoid diatoms.</title>
        <authorList>
            <person name="Roberts W.R."/>
            <person name="Alverson A.J."/>
        </authorList>
    </citation>
    <scope>NUCLEOTIDE SEQUENCE [LARGE SCALE GENOMIC DNA]</scope>
    <source>
        <strain evidence="13 14">AJA276-08</strain>
    </source>
</reference>
<dbReference type="InterPro" id="IPR039859">
    <property type="entry name" value="PFA4/ZDH16/20/ERF2-like"/>
</dbReference>
<sequence length="493" mass="55390">MDENGAALEMSPIGDPCDDHDDELHLVEPPTQHQLTKNPLKGRLATSRRVRRNYLCMIMLAYILTITSHGTNLWSSSTCNPSLESNRTNAILPFGVANSRGDVPGKEDYEYRNETSIASSGQVFDECITYDGGSMNLSNLAKLTFFTIVLIVAFFDLQGSDPGFLTDDVMSRLDASEKTNRAPTVDGSDCDVDADSERQFFLEPPPMLSDRVSLTLPSQPTPQPIMQHLYPHTRRKYCEVCRHSPPLRSHHCNVCDRCVATFDHHCFFLDTCIGERNHFRFWLFVSLNVICFHVALGIVGSDQIPSAGSIGLGTFGYSRIEIPIGHAIVILSKIYMYPLYYIVILLWVIHTILALGNSTTFELTKGPEHIDYLARTSATDFPFGRGLLNNMQTFILRDEVCSTGRLGLSLKSWHSRCCRATKQNKYDEKENNEWLPLLWKMPQSIDGESADCMSDRIQINHRAAAPNTITKQFDENGPGQQITLFSEDLPPPE</sequence>
<evidence type="ECO:0000256" key="6">
    <source>
        <dbReference type="ARBA" id="ARBA00023136"/>
    </source>
</evidence>
<comment type="similarity">
    <text evidence="2 10">Belongs to the DHHC palmitoyltransferase family.</text>
</comment>
<organism evidence="13 14">
    <name type="scientific">Stephanodiscus triporus</name>
    <dbReference type="NCBI Taxonomy" id="2934178"/>
    <lineage>
        <taxon>Eukaryota</taxon>
        <taxon>Sar</taxon>
        <taxon>Stramenopiles</taxon>
        <taxon>Ochrophyta</taxon>
        <taxon>Bacillariophyta</taxon>
        <taxon>Coscinodiscophyceae</taxon>
        <taxon>Thalassiosirophycidae</taxon>
        <taxon>Stephanodiscales</taxon>
        <taxon>Stephanodiscaceae</taxon>
        <taxon>Stephanodiscus</taxon>
    </lineage>
</organism>
<protein>
    <recommendedName>
        <fullName evidence="10">Palmitoyltransferase</fullName>
        <ecNumber evidence="10">2.3.1.225</ecNumber>
    </recommendedName>
</protein>
<dbReference type="PROSITE" id="PS50216">
    <property type="entry name" value="DHHC"/>
    <property type="match status" value="1"/>
</dbReference>
<evidence type="ECO:0000256" key="3">
    <source>
        <dbReference type="ARBA" id="ARBA00022679"/>
    </source>
</evidence>
<dbReference type="Proteomes" id="UP001530315">
    <property type="component" value="Unassembled WGS sequence"/>
</dbReference>
<comment type="catalytic activity">
    <reaction evidence="10">
        <text>L-cysteinyl-[protein] + hexadecanoyl-CoA = S-hexadecanoyl-L-cysteinyl-[protein] + CoA</text>
        <dbReference type="Rhea" id="RHEA:36683"/>
        <dbReference type="Rhea" id="RHEA-COMP:10131"/>
        <dbReference type="Rhea" id="RHEA-COMP:11032"/>
        <dbReference type="ChEBI" id="CHEBI:29950"/>
        <dbReference type="ChEBI" id="CHEBI:57287"/>
        <dbReference type="ChEBI" id="CHEBI:57379"/>
        <dbReference type="ChEBI" id="CHEBI:74151"/>
        <dbReference type="EC" id="2.3.1.225"/>
    </reaction>
</comment>
<keyword evidence="3 10" id="KW-0808">Transferase</keyword>
<keyword evidence="6 10" id="KW-0472">Membrane</keyword>
<evidence type="ECO:0000313" key="13">
    <source>
        <dbReference type="EMBL" id="KAL3768368.1"/>
    </source>
</evidence>